<evidence type="ECO:0000313" key="9">
    <source>
        <dbReference type="EMBL" id="TWU28820.1"/>
    </source>
</evidence>
<evidence type="ECO:0000259" key="8">
    <source>
        <dbReference type="Pfam" id="PF00884"/>
    </source>
</evidence>
<dbReference type="InterPro" id="IPR024607">
    <property type="entry name" value="Sulfatase_CS"/>
</dbReference>
<dbReference type="Proteomes" id="UP000319143">
    <property type="component" value="Unassembled WGS sequence"/>
</dbReference>
<dbReference type="AlphaFoldDB" id="A0A5C6CW87"/>
<accession>A0A5C6CW87</accession>
<comment type="similarity">
    <text evidence="2">Belongs to the sulfatase family.</text>
</comment>
<comment type="caution">
    <text evidence="9">The sequence shown here is derived from an EMBL/GenBank/DDBJ whole genome shotgun (WGS) entry which is preliminary data.</text>
</comment>
<dbReference type="EC" id="3.1.6.6" evidence="9"/>
<dbReference type="SUPFAM" id="SSF53649">
    <property type="entry name" value="Alkaline phosphatase-like"/>
    <property type="match status" value="1"/>
</dbReference>
<dbReference type="Gene3D" id="3.40.720.10">
    <property type="entry name" value="Alkaline Phosphatase, subunit A"/>
    <property type="match status" value="1"/>
</dbReference>
<feature type="chain" id="PRO_5022688160" evidence="7">
    <location>
        <begin position="36"/>
        <end position="496"/>
    </location>
</feature>
<name>A0A5C6CW87_9BACT</name>
<evidence type="ECO:0000256" key="6">
    <source>
        <dbReference type="ARBA" id="ARBA00022837"/>
    </source>
</evidence>
<keyword evidence="3" id="KW-0479">Metal-binding</keyword>
<keyword evidence="4 7" id="KW-0732">Signal</keyword>
<dbReference type="PROSITE" id="PS00149">
    <property type="entry name" value="SULFATASE_2"/>
    <property type="match status" value="1"/>
</dbReference>
<protein>
    <submittedName>
        <fullName evidence="9">Choline-sulfatase</fullName>
        <ecNumber evidence="9">3.1.6.6</ecNumber>
    </submittedName>
</protein>
<evidence type="ECO:0000256" key="1">
    <source>
        <dbReference type="ARBA" id="ARBA00001913"/>
    </source>
</evidence>
<comment type="cofactor">
    <cofactor evidence="1">
        <name>Ca(2+)</name>
        <dbReference type="ChEBI" id="CHEBI:29108"/>
    </cofactor>
</comment>
<sequence length="496" mass="56128" precursor="true">MCQKPQRLETKFMSHLKCIVLISLAFVFASGPAPASAAAPPNVLFIAADDMNCDLSAFGNAQVKTPNLERLSQRGVRFDRAYCQQPLCGPSRASIMTGLRPDTLDMHTLAHELRDKNPDVVTLGQLFRNNGYFSARAGKIFHYGNPSQIGTDANDDPASWDERYNPRGIDSLQEDQITRYGFGRQNAGLGISMAWWDPVSRDEEHTDGMVASKIIELIHQKKDEPFFLAAGFFNPHCPYVAPKKYFDLYPLNEIAIPDLDEAKKDLADVPPMAIQRDAKNWPYYFKDVTVEEARKCKQAYYACNSFVDAQIGRLLDALEEDELMENTIIVFWSDHGYFLGEKGLWFKRKAFERSAKMPMIIAAPGMKRDASTIKPVELLDLYPTLADLCGLKSPGRLEGASLRPLLEDPSRADWTKPAVTQIWHNKNAWGYSIRTERYRYTEWLEGKAGRELYDHSVDPGEVINLANDDREAATVEELSKQLRPFVRLSDEKRASE</sequence>
<evidence type="ECO:0000256" key="5">
    <source>
        <dbReference type="ARBA" id="ARBA00022801"/>
    </source>
</evidence>
<proteinExistence type="inferred from homology"/>
<evidence type="ECO:0000256" key="7">
    <source>
        <dbReference type="SAM" id="SignalP"/>
    </source>
</evidence>
<evidence type="ECO:0000313" key="10">
    <source>
        <dbReference type="Proteomes" id="UP000319143"/>
    </source>
</evidence>
<organism evidence="9 10">
    <name type="scientific">Novipirellula artificiosorum</name>
    <dbReference type="NCBI Taxonomy" id="2528016"/>
    <lineage>
        <taxon>Bacteria</taxon>
        <taxon>Pseudomonadati</taxon>
        <taxon>Planctomycetota</taxon>
        <taxon>Planctomycetia</taxon>
        <taxon>Pirellulales</taxon>
        <taxon>Pirellulaceae</taxon>
        <taxon>Novipirellula</taxon>
    </lineage>
</organism>
<dbReference type="Pfam" id="PF00884">
    <property type="entry name" value="Sulfatase"/>
    <property type="match status" value="1"/>
</dbReference>
<dbReference type="GO" id="GO:0046872">
    <property type="term" value="F:metal ion binding"/>
    <property type="evidence" value="ECO:0007669"/>
    <property type="project" value="UniProtKB-KW"/>
</dbReference>
<keyword evidence="6" id="KW-0106">Calcium</keyword>
<keyword evidence="5 9" id="KW-0378">Hydrolase</keyword>
<dbReference type="InterPro" id="IPR035874">
    <property type="entry name" value="IDS"/>
</dbReference>
<dbReference type="InterPro" id="IPR017850">
    <property type="entry name" value="Alkaline_phosphatase_core_sf"/>
</dbReference>
<evidence type="ECO:0000256" key="4">
    <source>
        <dbReference type="ARBA" id="ARBA00022729"/>
    </source>
</evidence>
<gene>
    <name evidence="9" type="primary">betC_37</name>
    <name evidence="9" type="ORF">Poly41_68590</name>
</gene>
<dbReference type="PANTHER" id="PTHR45953">
    <property type="entry name" value="IDURONATE 2-SULFATASE"/>
    <property type="match status" value="1"/>
</dbReference>
<dbReference type="PANTHER" id="PTHR45953:SF1">
    <property type="entry name" value="IDURONATE 2-SULFATASE"/>
    <property type="match status" value="1"/>
</dbReference>
<dbReference type="GO" id="GO:0047753">
    <property type="term" value="F:choline-sulfatase activity"/>
    <property type="evidence" value="ECO:0007669"/>
    <property type="project" value="UniProtKB-EC"/>
</dbReference>
<dbReference type="GO" id="GO:0004423">
    <property type="term" value="F:iduronate-2-sulfatase activity"/>
    <property type="evidence" value="ECO:0007669"/>
    <property type="project" value="InterPro"/>
</dbReference>
<dbReference type="EMBL" id="SJPV01000028">
    <property type="protein sequence ID" value="TWU28820.1"/>
    <property type="molecule type" value="Genomic_DNA"/>
</dbReference>
<evidence type="ECO:0000256" key="3">
    <source>
        <dbReference type="ARBA" id="ARBA00022723"/>
    </source>
</evidence>
<reference evidence="9 10" key="1">
    <citation type="submission" date="2019-02" db="EMBL/GenBank/DDBJ databases">
        <title>Deep-cultivation of Planctomycetes and their phenomic and genomic characterization uncovers novel biology.</title>
        <authorList>
            <person name="Wiegand S."/>
            <person name="Jogler M."/>
            <person name="Boedeker C."/>
            <person name="Pinto D."/>
            <person name="Vollmers J."/>
            <person name="Rivas-Marin E."/>
            <person name="Kohn T."/>
            <person name="Peeters S.H."/>
            <person name="Heuer A."/>
            <person name="Rast P."/>
            <person name="Oberbeckmann S."/>
            <person name="Bunk B."/>
            <person name="Jeske O."/>
            <person name="Meyerdierks A."/>
            <person name="Storesund J.E."/>
            <person name="Kallscheuer N."/>
            <person name="Luecker S."/>
            <person name="Lage O.M."/>
            <person name="Pohl T."/>
            <person name="Merkel B.J."/>
            <person name="Hornburger P."/>
            <person name="Mueller R.-W."/>
            <person name="Bruemmer F."/>
            <person name="Labrenz M."/>
            <person name="Spormann A.M."/>
            <person name="Op Den Camp H."/>
            <person name="Overmann J."/>
            <person name="Amann R."/>
            <person name="Jetten M.S.M."/>
            <person name="Mascher T."/>
            <person name="Medema M.H."/>
            <person name="Devos D.P."/>
            <person name="Kaster A.-K."/>
            <person name="Ovreas L."/>
            <person name="Rohde M."/>
            <person name="Galperin M.Y."/>
            <person name="Jogler C."/>
        </authorList>
    </citation>
    <scope>NUCLEOTIDE SEQUENCE [LARGE SCALE GENOMIC DNA]</scope>
    <source>
        <strain evidence="9 10">Poly41</strain>
    </source>
</reference>
<feature type="signal peptide" evidence="7">
    <location>
        <begin position="1"/>
        <end position="35"/>
    </location>
</feature>
<evidence type="ECO:0000256" key="2">
    <source>
        <dbReference type="ARBA" id="ARBA00008779"/>
    </source>
</evidence>
<keyword evidence="10" id="KW-1185">Reference proteome</keyword>
<dbReference type="InterPro" id="IPR000917">
    <property type="entry name" value="Sulfatase_N"/>
</dbReference>
<dbReference type="CDD" id="cd16030">
    <property type="entry name" value="iduronate-2-sulfatase"/>
    <property type="match status" value="1"/>
</dbReference>
<feature type="domain" description="Sulfatase N-terminal" evidence="8">
    <location>
        <begin position="41"/>
        <end position="390"/>
    </location>
</feature>
<dbReference type="GO" id="GO:0005737">
    <property type="term" value="C:cytoplasm"/>
    <property type="evidence" value="ECO:0007669"/>
    <property type="project" value="TreeGrafter"/>
</dbReference>
<dbReference type="PROSITE" id="PS00523">
    <property type="entry name" value="SULFATASE_1"/>
    <property type="match status" value="1"/>
</dbReference>